<dbReference type="InterPro" id="IPR049577">
    <property type="entry name" value="GMPP_N"/>
</dbReference>
<dbReference type="InterPro" id="IPR054566">
    <property type="entry name" value="ManC/GMP-like_b-helix"/>
</dbReference>
<dbReference type="KEGG" id="adin:H7849_10890"/>
<sequence>MSKAIDFRPIILAGGSGTRFWPRSRRARAKQVLALDGERTMIQRTVDRLAPLAKREEIWVITNDLLSPAICGQLDVVPDEQVVCEPAARNTAPAAGLAAFLVERINPDAVLGIFPADHVITDEAAFLSVLEHGIKIAAAAENIVVLGVTPTRPETGYGYIETGSALDDGSLRVRRFTEKPNRERAEAFVAAGNYHWNSGIFVWSARTLANAIREHLSETAPILEEIAAAYGTPEFRKVFEKLYPRCENISVDYAVLEPRSAKGEHHSSLYCLPANFGWNDLGSWAALYEHQLEQANMADKYENVTESAGSMPLDAHGNYVYSPRKFVALVGVEDLVVVETDDAILITTRHHSQDVGKIVKQLATNGREELI</sequence>
<dbReference type="GO" id="GO:0005525">
    <property type="term" value="F:GTP binding"/>
    <property type="evidence" value="ECO:0007669"/>
    <property type="project" value="UniProtKB-KW"/>
</dbReference>
<evidence type="ECO:0000256" key="7">
    <source>
        <dbReference type="ARBA" id="ARBA00047343"/>
    </source>
</evidence>
<dbReference type="EMBL" id="CP060394">
    <property type="protein sequence ID" value="QNI34349.1"/>
    <property type="molecule type" value="Genomic_DNA"/>
</dbReference>
<dbReference type="InterPro" id="IPR051161">
    <property type="entry name" value="Mannose-6P_isomerase_type2"/>
</dbReference>
<dbReference type="RefSeq" id="WP_186746451.1">
    <property type="nucleotide sequence ID" value="NZ_CP060394.1"/>
</dbReference>
<dbReference type="Pfam" id="PF22640">
    <property type="entry name" value="ManC_GMP_beta-helix"/>
    <property type="match status" value="1"/>
</dbReference>
<reference evidence="10 11" key="1">
    <citation type="submission" date="2020-08" db="EMBL/GenBank/DDBJ databases">
        <title>Edaphobacter telluris sp. nov. and Acidobacterium dinghuensis sp. nov., two acidobacteria isolated from forest soil.</title>
        <authorList>
            <person name="Fu J."/>
            <person name="Qiu L."/>
        </authorList>
    </citation>
    <scope>NUCLEOTIDE SEQUENCE [LARGE SCALE GENOMIC DNA]</scope>
    <source>
        <strain evidence="10">4Y35</strain>
    </source>
</reference>
<dbReference type="FunFam" id="3.90.550.10:FF:000046">
    <property type="entry name" value="Mannose-1-phosphate guanylyltransferase (GDP)"/>
    <property type="match status" value="1"/>
</dbReference>
<keyword evidence="4" id="KW-0548">Nucleotidyltransferase</keyword>
<dbReference type="PANTHER" id="PTHR46390">
    <property type="entry name" value="MANNOSE-1-PHOSPHATE GUANYLYLTRANSFERASE"/>
    <property type="match status" value="1"/>
</dbReference>
<accession>A0A7G8BP79</accession>
<dbReference type="AlphaFoldDB" id="A0A7G8BP79"/>
<dbReference type="CDD" id="cd02509">
    <property type="entry name" value="GDP-M1P_Guanylyltransferase"/>
    <property type="match status" value="1"/>
</dbReference>
<dbReference type="InterPro" id="IPR005835">
    <property type="entry name" value="NTP_transferase_dom"/>
</dbReference>
<dbReference type="Proteomes" id="UP000515312">
    <property type="component" value="Chromosome"/>
</dbReference>
<dbReference type="SUPFAM" id="SSF53448">
    <property type="entry name" value="Nucleotide-diphospho-sugar transferases"/>
    <property type="match status" value="1"/>
</dbReference>
<evidence type="ECO:0000256" key="3">
    <source>
        <dbReference type="ARBA" id="ARBA00022679"/>
    </source>
</evidence>
<comment type="catalytic activity">
    <reaction evidence="7">
        <text>alpha-D-mannose 1-phosphate + GTP + H(+) = GDP-alpha-D-mannose + diphosphate</text>
        <dbReference type="Rhea" id="RHEA:15229"/>
        <dbReference type="ChEBI" id="CHEBI:15378"/>
        <dbReference type="ChEBI" id="CHEBI:33019"/>
        <dbReference type="ChEBI" id="CHEBI:37565"/>
        <dbReference type="ChEBI" id="CHEBI:57527"/>
        <dbReference type="ChEBI" id="CHEBI:58409"/>
        <dbReference type="EC" id="2.7.7.13"/>
    </reaction>
</comment>
<keyword evidence="3 10" id="KW-0808">Transferase</keyword>
<dbReference type="PANTHER" id="PTHR46390:SF1">
    <property type="entry name" value="MANNOSE-1-PHOSPHATE GUANYLYLTRANSFERASE"/>
    <property type="match status" value="1"/>
</dbReference>
<keyword evidence="6" id="KW-0342">GTP-binding</keyword>
<evidence type="ECO:0000256" key="5">
    <source>
        <dbReference type="ARBA" id="ARBA00022741"/>
    </source>
</evidence>
<evidence type="ECO:0000259" key="9">
    <source>
        <dbReference type="Pfam" id="PF22640"/>
    </source>
</evidence>
<evidence type="ECO:0000256" key="4">
    <source>
        <dbReference type="ARBA" id="ARBA00022695"/>
    </source>
</evidence>
<evidence type="ECO:0000256" key="1">
    <source>
        <dbReference type="ARBA" id="ARBA00006115"/>
    </source>
</evidence>
<evidence type="ECO:0000313" key="11">
    <source>
        <dbReference type="Proteomes" id="UP000515312"/>
    </source>
</evidence>
<dbReference type="EC" id="2.7.7.13" evidence="2"/>
<feature type="domain" description="Nucleotidyl transferase" evidence="8">
    <location>
        <begin position="9"/>
        <end position="293"/>
    </location>
</feature>
<feature type="domain" description="MannoseP isomerase/GMP-like beta-helix" evidence="9">
    <location>
        <begin position="313"/>
        <end position="362"/>
    </location>
</feature>
<protein>
    <recommendedName>
        <fullName evidence="2">mannose-1-phosphate guanylyltransferase</fullName>
        <ecNumber evidence="2">2.7.7.13</ecNumber>
    </recommendedName>
</protein>
<dbReference type="Pfam" id="PF00483">
    <property type="entry name" value="NTP_transferase"/>
    <property type="match status" value="1"/>
</dbReference>
<keyword evidence="5" id="KW-0547">Nucleotide-binding</keyword>
<dbReference type="SUPFAM" id="SSF159283">
    <property type="entry name" value="Guanosine diphospho-D-mannose pyrophosphorylase/mannose-6-phosphate isomerase linker domain"/>
    <property type="match status" value="1"/>
</dbReference>
<proteinExistence type="inferred from homology"/>
<name>A0A7G8BP79_9BACT</name>
<dbReference type="Gene3D" id="3.90.550.10">
    <property type="entry name" value="Spore Coat Polysaccharide Biosynthesis Protein SpsA, Chain A"/>
    <property type="match status" value="1"/>
</dbReference>
<evidence type="ECO:0000256" key="6">
    <source>
        <dbReference type="ARBA" id="ARBA00023134"/>
    </source>
</evidence>
<evidence type="ECO:0000313" key="10">
    <source>
        <dbReference type="EMBL" id="QNI34349.1"/>
    </source>
</evidence>
<evidence type="ECO:0000259" key="8">
    <source>
        <dbReference type="Pfam" id="PF00483"/>
    </source>
</evidence>
<evidence type="ECO:0000256" key="2">
    <source>
        <dbReference type="ARBA" id="ARBA00012387"/>
    </source>
</evidence>
<keyword evidence="11" id="KW-1185">Reference proteome</keyword>
<dbReference type="GO" id="GO:0009298">
    <property type="term" value="P:GDP-mannose biosynthetic process"/>
    <property type="evidence" value="ECO:0007669"/>
    <property type="project" value="TreeGrafter"/>
</dbReference>
<gene>
    <name evidence="10" type="ORF">H7849_10890</name>
</gene>
<organism evidence="10 11">
    <name type="scientific">Alloacidobacterium dinghuense</name>
    <dbReference type="NCBI Taxonomy" id="2763107"/>
    <lineage>
        <taxon>Bacteria</taxon>
        <taxon>Pseudomonadati</taxon>
        <taxon>Acidobacteriota</taxon>
        <taxon>Terriglobia</taxon>
        <taxon>Terriglobales</taxon>
        <taxon>Acidobacteriaceae</taxon>
        <taxon>Alloacidobacterium</taxon>
    </lineage>
</organism>
<dbReference type="GO" id="GO:0004475">
    <property type="term" value="F:mannose-1-phosphate guanylyltransferase (GTP) activity"/>
    <property type="evidence" value="ECO:0007669"/>
    <property type="project" value="UniProtKB-EC"/>
</dbReference>
<comment type="similarity">
    <text evidence="1">Belongs to the mannose-6-phosphate isomerase type 2 family.</text>
</comment>
<dbReference type="InterPro" id="IPR029044">
    <property type="entry name" value="Nucleotide-diphossugar_trans"/>
</dbReference>